<dbReference type="PROSITE" id="PS50011">
    <property type="entry name" value="PROTEIN_KINASE_DOM"/>
    <property type="match status" value="1"/>
</dbReference>
<dbReference type="InterPro" id="IPR008271">
    <property type="entry name" value="Ser/Thr_kinase_AS"/>
</dbReference>
<dbReference type="Pfam" id="PF00069">
    <property type="entry name" value="Pkinase"/>
    <property type="match status" value="1"/>
</dbReference>
<evidence type="ECO:0000256" key="8">
    <source>
        <dbReference type="ARBA" id="ARBA00023242"/>
    </source>
</evidence>
<dbReference type="EC" id="2.7.11.1" evidence="2"/>
<accession>A0A7S0RC43</accession>
<evidence type="ECO:0000313" key="13">
    <source>
        <dbReference type="EMBL" id="CAD8673064.1"/>
    </source>
</evidence>
<comment type="catalytic activity">
    <reaction evidence="9">
        <text>L-threonyl-[protein] + ATP = O-phospho-L-threonyl-[protein] + ADP + H(+)</text>
        <dbReference type="Rhea" id="RHEA:46608"/>
        <dbReference type="Rhea" id="RHEA-COMP:11060"/>
        <dbReference type="Rhea" id="RHEA-COMP:11605"/>
        <dbReference type="ChEBI" id="CHEBI:15378"/>
        <dbReference type="ChEBI" id="CHEBI:30013"/>
        <dbReference type="ChEBI" id="CHEBI:30616"/>
        <dbReference type="ChEBI" id="CHEBI:61977"/>
        <dbReference type="ChEBI" id="CHEBI:456216"/>
        <dbReference type="EC" id="2.7.11.1"/>
    </reaction>
</comment>
<dbReference type="GO" id="GO:0005524">
    <property type="term" value="F:ATP binding"/>
    <property type="evidence" value="ECO:0007669"/>
    <property type="project" value="UniProtKB-KW"/>
</dbReference>
<keyword evidence="4" id="KW-0808">Transferase</keyword>
<evidence type="ECO:0000256" key="9">
    <source>
        <dbReference type="ARBA" id="ARBA00047899"/>
    </source>
</evidence>
<dbReference type="InterPro" id="IPR050588">
    <property type="entry name" value="WNK_Ser-Thr_kinase"/>
</dbReference>
<keyword evidence="7" id="KW-0067">ATP-binding</keyword>
<sequence>MSGRKKEAGDDEGEGRIEEVDSSDRWIRYNESLGSGSFKVAYKGFDKKLGIEIAWNKVNLFGRHLTEEDRERLHREVDILKSLDNPYIIKCYGAWRDQKTSEMNFITELFTSGTLRDFRRKHQGICVRDAVCKWGKNILKGLAYMHTQNPPIIHRDLKCDNIFINGHSGEVKIADLGLAALVENSQRAQTVIGTPEFMAPELYDEHYDERVDIYAFGMVMLELATLRFPYDELRNPAQIFKAVSSGRMPNALLDVEDEEVLAIIRACINHDYRKRPSALELLELPFFQMVDVSETLHEIQVEGCLKEGCTSTVHLQLTLPKAGPNGKKKLVKFDFEVGDDTAVSVADEMSEALGLNPGERDEISAKIDYRVKSVMMQRQESSTSRMKKSKSHAALVRVPVAIGDNMGVSVVRKLDNNREFRIEVCAPDRKNLLWELTNSLHELPLRVTNASISTTDSGVAMDAFDVCLEEGVELTAQDIQEHLEPVICT</sequence>
<evidence type="ECO:0000256" key="5">
    <source>
        <dbReference type="ARBA" id="ARBA00022741"/>
    </source>
</evidence>
<feature type="domain" description="Protein kinase" evidence="11">
    <location>
        <begin position="27"/>
        <end position="287"/>
    </location>
</feature>
<keyword evidence="6" id="KW-0418">Kinase</keyword>
<keyword evidence="3" id="KW-0723">Serine/threonine-protein kinase</keyword>
<dbReference type="SMART" id="SM00220">
    <property type="entry name" value="S_TKc"/>
    <property type="match status" value="1"/>
</dbReference>
<evidence type="ECO:0000256" key="2">
    <source>
        <dbReference type="ARBA" id="ARBA00012513"/>
    </source>
</evidence>
<dbReference type="FunFam" id="1.10.510.10:FF:001565">
    <property type="entry name" value="WNK protein kinase"/>
    <property type="match status" value="1"/>
</dbReference>
<dbReference type="FunFam" id="3.30.200.20:FF:000075">
    <property type="entry name" value="Probable serine/threonine-protein kinase WNK1"/>
    <property type="match status" value="1"/>
</dbReference>
<protein>
    <recommendedName>
        <fullName evidence="2">non-specific serine/threonine protein kinase</fullName>
        <ecNumber evidence="2">2.7.11.1</ecNumber>
    </recommendedName>
</protein>
<dbReference type="Gene3D" id="3.30.200.20">
    <property type="entry name" value="Phosphorylase Kinase, domain 1"/>
    <property type="match status" value="1"/>
</dbReference>
<dbReference type="InterPro" id="IPR054502">
    <property type="entry name" value="bHLH-TF_ACT-like_plant"/>
</dbReference>
<proteinExistence type="predicted"/>
<evidence type="ECO:0000256" key="6">
    <source>
        <dbReference type="ARBA" id="ARBA00022777"/>
    </source>
</evidence>
<evidence type="ECO:0000256" key="1">
    <source>
        <dbReference type="ARBA" id="ARBA00004123"/>
    </source>
</evidence>
<dbReference type="PROSITE" id="PS00108">
    <property type="entry name" value="PROTEIN_KINASE_ST"/>
    <property type="match status" value="1"/>
</dbReference>
<organism evidence="13">
    <name type="scientific">Pyramimonas obovata</name>
    <dbReference type="NCBI Taxonomy" id="1411642"/>
    <lineage>
        <taxon>Eukaryota</taxon>
        <taxon>Viridiplantae</taxon>
        <taxon>Chlorophyta</taxon>
        <taxon>Pyramimonadophyceae</taxon>
        <taxon>Pyramimonadales</taxon>
        <taxon>Pyramimonadaceae</taxon>
        <taxon>Pyramimonas</taxon>
        <taxon>Pyramimonas incertae sedis</taxon>
    </lineage>
</organism>
<dbReference type="SUPFAM" id="SSF55021">
    <property type="entry name" value="ACT-like"/>
    <property type="match status" value="1"/>
</dbReference>
<dbReference type="InterPro" id="IPR000719">
    <property type="entry name" value="Prot_kinase_dom"/>
</dbReference>
<dbReference type="PROSITE" id="PS51671">
    <property type="entry name" value="ACT"/>
    <property type="match status" value="1"/>
</dbReference>
<dbReference type="PANTHER" id="PTHR13902">
    <property type="entry name" value="SERINE/THREONINE-PROTEIN KINASE WNK WITH NO LYSINE -RELATED"/>
    <property type="match status" value="1"/>
</dbReference>
<evidence type="ECO:0000256" key="4">
    <source>
        <dbReference type="ARBA" id="ARBA00022679"/>
    </source>
</evidence>
<comment type="catalytic activity">
    <reaction evidence="10">
        <text>L-seryl-[protein] + ATP = O-phospho-L-seryl-[protein] + ADP + H(+)</text>
        <dbReference type="Rhea" id="RHEA:17989"/>
        <dbReference type="Rhea" id="RHEA-COMP:9863"/>
        <dbReference type="Rhea" id="RHEA-COMP:11604"/>
        <dbReference type="ChEBI" id="CHEBI:15378"/>
        <dbReference type="ChEBI" id="CHEBI:29999"/>
        <dbReference type="ChEBI" id="CHEBI:30616"/>
        <dbReference type="ChEBI" id="CHEBI:83421"/>
        <dbReference type="ChEBI" id="CHEBI:456216"/>
        <dbReference type="EC" id="2.7.11.1"/>
    </reaction>
</comment>
<dbReference type="InterPro" id="IPR002912">
    <property type="entry name" value="ACT_dom"/>
</dbReference>
<dbReference type="GO" id="GO:0004674">
    <property type="term" value="F:protein serine/threonine kinase activity"/>
    <property type="evidence" value="ECO:0007669"/>
    <property type="project" value="UniProtKB-KW"/>
</dbReference>
<dbReference type="InterPro" id="IPR011009">
    <property type="entry name" value="Kinase-like_dom_sf"/>
</dbReference>
<reference evidence="13" key="1">
    <citation type="submission" date="2021-01" db="EMBL/GenBank/DDBJ databases">
        <authorList>
            <person name="Corre E."/>
            <person name="Pelletier E."/>
            <person name="Niang G."/>
            <person name="Scheremetjew M."/>
            <person name="Finn R."/>
            <person name="Kale V."/>
            <person name="Holt S."/>
            <person name="Cochrane G."/>
            <person name="Meng A."/>
            <person name="Brown T."/>
            <person name="Cohen L."/>
        </authorList>
    </citation>
    <scope>NUCLEOTIDE SEQUENCE</scope>
    <source>
        <strain evidence="13">CCMP722</strain>
    </source>
</reference>
<keyword evidence="5" id="KW-0547">Nucleotide-binding</keyword>
<evidence type="ECO:0000256" key="7">
    <source>
        <dbReference type="ARBA" id="ARBA00022840"/>
    </source>
</evidence>
<dbReference type="InterPro" id="IPR045865">
    <property type="entry name" value="ACT-like_dom_sf"/>
</dbReference>
<dbReference type="Pfam" id="PF22754">
    <property type="entry name" value="bHLH-TF_ACT-like_plant"/>
    <property type="match status" value="1"/>
</dbReference>
<dbReference type="SUPFAM" id="SSF56112">
    <property type="entry name" value="Protein kinase-like (PK-like)"/>
    <property type="match status" value="1"/>
</dbReference>
<gene>
    <name evidence="13" type="ORF">POBO1169_LOCUS11600</name>
</gene>
<name>A0A7S0RC43_9CHLO</name>
<comment type="subcellular location">
    <subcellularLocation>
        <location evidence="1">Nucleus</location>
    </subcellularLocation>
</comment>
<evidence type="ECO:0000256" key="10">
    <source>
        <dbReference type="ARBA" id="ARBA00048679"/>
    </source>
</evidence>
<evidence type="ECO:0000259" key="11">
    <source>
        <dbReference type="PROSITE" id="PS50011"/>
    </source>
</evidence>
<dbReference type="EMBL" id="HBFA01022875">
    <property type="protein sequence ID" value="CAD8673064.1"/>
    <property type="molecule type" value="Transcribed_RNA"/>
</dbReference>
<evidence type="ECO:0000256" key="3">
    <source>
        <dbReference type="ARBA" id="ARBA00022527"/>
    </source>
</evidence>
<dbReference type="AlphaFoldDB" id="A0A7S0RC43"/>
<feature type="domain" description="ACT" evidence="12">
    <location>
        <begin position="421"/>
        <end position="489"/>
    </location>
</feature>
<dbReference type="Gene3D" id="1.10.510.10">
    <property type="entry name" value="Transferase(Phosphotransferase) domain 1"/>
    <property type="match status" value="1"/>
</dbReference>
<evidence type="ECO:0000259" key="12">
    <source>
        <dbReference type="PROSITE" id="PS51671"/>
    </source>
</evidence>
<keyword evidence="8" id="KW-0539">Nucleus</keyword>